<comment type="catalytic activity">
    <reaction evidence="15">
        <text>[(1-&gt;4)-N-acetyl-beta-D-glucosaminyl](n) + n H2O = chitosan + n acetate</text>
        <dbReference type="Rhea" id="RHEA:10464"/>
        <dbReference type="Rhea" id="RHEA-COMP:9593"/>
        <dbReference type="Rhea" id="RHEA-COMP:9597"/>
        <dbReference type="ChEBI" id="CHEBI:15377"/>
        <dbReference type="ChEBI" id="CHEBI:17029"/>
        <dbReference type="ChEBI" id="CHEBI:30089"/>
        <dbReference type="ChEBI" id="CHEBI:57704"/>
        <dbReference type="EC" id="3.5.1.41"/>
    </reaction>
    <physiologicalReaction direction="left-to-right" evidence="15">
        <dbReference type="Rhea" id="RHEA:10465"/>
    </physiologicalReaction>
</comment>
<dbReference type="PANTHER" id="PTHR10587">
    <property type="entry name" value="GLYCOSYL TRANSFERASE-RELATED"/>
    <property type="match status" value="1"/>
</dbReference>
<keyword evidence="6" id="KW-0378">Hydrolase</keyword>
<evidence type="ECO:0000256" key="3">
    <source>
        <dbReference type="ARBA" id="ARBA00022475"/>
    </source>
</evidence>
<evidence type="ECO:0000256" key="16">
    <source>
        <dbReference type="SAM" id="MobiDB-lite"/>
    </source>
</evidence>
<keyword evidence="4" id="KW-0325">Glycoprotein</keyword>
<dbReference type="Gene3D" id="3.20.20.370">
    <property type="entry name" value="Glycoside hydrolase/deacetylase"/>
    <property type="match status" value="1"/>
</dbReference>
<comment type="cofactor">
    <cofactor evidence="1">
        <name>Co(2+)</name>
        <dbReference type="ChEBI" id="CHEBI:48828"/>
    </cofactor>
</comment>
<dbReference type="EMBL" id="MU806200">
    <property type="protein sequence ID" value="KAJ3838133.1"/>
    <property type="molecule type" value="Genomic_DNA"/>
</dbReference>
<comment type="subcellular location">
    <subcellularLocation>
        <location evidence="2">Cell membrane</location>
        <topology evidence="2">Lipid-anchor</topology>
        <topology evidence="2">GPI-anchor</topology>
    </subcellularLocation>
</comment>
<accession>A0AA38P858</accession>
<proteinExistence type="predicted"/>
<evidence type="ECO:0000256" key="1">
    <source>
        <dbReference type="ARBA" id="ARBA00001941"/>
    </source>
</evidence>
<evidence type="ECO:0000256" key="8">
    <source>
        <dbReference type="ARBA" id="ARBA00023136"/>
    </source>
</evidence>
<keyword evidence="5" id="KW-0479">Metal-binding</keyword>
<keyword evidence="12" id="KW-0961">Cell wall biogenesis/degradation</keyword>
<evidence type="ECO:0000256" key="12">
    <source>
        <dbReference type="ARBA" id="ARBA00023316"/>
    </source>
</evidence>
<name>A0AA38P858_9AGAR</name>
<dbReference type="PANTHER" id="PTHR10587:SF133">
    <property type="entry name" value="CHITIN DEACETYLASE 1-RELATED"/>
    <property type="match status" value="1"/>
</dbReference>
<dbReference type="InterPro" id="IPR002509">
    <property type="entry name" value="NODB_dom"/>
</dbReference>
<evidence type="ECO:0000313" key="19">
    <source>
        <dbReference type="EMBL" id="KAJ3838133.1"/>
    </source>
</evidence>
<evidence type="ECO:0000256" key="10">
    <source>
        <dbReference type="ARBA" id="ARBA00023285"/>
    </source>
</evidence>
<evidence type="ECO:0000256" key="4">
    <source>
        <dbReference type="ARBA" id="ARBA00022622"/>
    </source>
</evidence>
<feature type="region of interest" description="Disordered" evidence="16">
    <location>
        <begin position="47"/>
        <end position="74"/>
    </location>
</feature>
<keyword evidence="7" id="KW-0146">Chitin degradation</keyword>
<dbReference type="GO" id="GO:0098552">
    <property type="term" value="C:side of membrane"/>
    <property type="evidence" value="ECO:0007669"/>
    <property type="project" value="UniProtKB-KW"/>
</dbReference>
<dbReference type="PROSITE" id="PS51677">
    <property type="entry name" value="NODB"/>
    <property type="match status" value="1"/>
</dbReference>
<dbReference type="InterPro" id="IPR050248">
    <property type="entry name" value="Polysacc_deacetylase_ArnD"/>
</dbReference>
<dbReference type="GO" id="GO:0004099">
    <property type="term" value="F:chitin deacetylase activity"/>
    <property type="evidence" value="ECO:0007669"/>
    <property type="project" value="UniProtKB-EC"/>
</dbReference>
<evidence type="ECO:0000256" key="6">
    <source>
        <dbReference type="ARBA" id="ARBA00022801"/>
    </source>
</evidence>
<dbReference type="GO" id="GO:0000272">
    <property type="term" value="P:polysaccharide catabolic process"/>
    <property type="evidence" value="ECO:0007669"/>
    <property type="project" value="UniProtKB-KW"/>
</dbReference>
<feature type="signal peptide" evidence="17">
    <location>
        <begin position="1"/>
        <end position="17"/>
    </location>
</feature>
<keyword evidence="13" id="KW-0624">Polysaccharide degradation</keyword>
<feature type="compositionally biased region" description="Low complexity" evidence="16">
    <location>
        <begin position="451"/>
        <end position="465"/>
    </location>
</feature>
<protein>
    <recommendedName>
        <fullName evidence="14">chitin deacetylase</fullName>
        <ecNumber evidence="14">3.5.1.41</ecNumber>
    </recommendedName>
</protein>
<dbReference type="GO" id="GO:0046872">
    <property type="term" value="F:metal ion binding"/>
    <property type="evidence" value="ECO:0007669"/>
    <property type="project" value="UniProtKB-KW"/>
</dbReference>
<gene>
    <name evidence="19" type="ORF">F5878DRAFT_725532</name>
</gene>
<evidence type="ECO:0000256" key="13">
    <source>
        <dbReference type="ARBA" id="ARBA00023326"/>
    </source>
</evidence>
<keyword evidence="4" id="KW-0336">GPI-anchor</keyword>
<dbReference type="GO" id="GO:0071555">
    <property type="term" value="P:cell wall organization"/>
    <property type="evidence" value="ECO:0007669"/>
    <property type="project" value="UniProtKB-KW"/>
</dbReference>
<evidence type="ECO:0000256" key="15">
    <source>
        <dbReference type="ARBA" id="ARBA00048494"/>
    </source>
</evidence>
<keyword evidence="9" id="KW-0119">Carbohydrate metabolism</keyword>
<reference evidence="19" key="1">
    <citation type="submission" date="2022-08" db="EMBL/GenBank/DDBJ databases">
        <authorList>
            <consortium name="DOE Joint Genome Institute"/>
            <person name="Min B."/>
            <person name="Riley R."/>
            <person name="Sierra-Patev S."/>
            <person name="Naranjo-Ortiz M."/>
            <person name="Looney B."/>
            <person name="Konkel Z."/>
            <person name="Slot J.C."/>
            <person name="Sakamoto Y."/>
            <person name="Steenwyk J.L."/>
            <person name="Rokas A."/>
            <person name="Carro J."/>
            <person name="Camarero S."/>
            <person name="Ferreira P."/>
            <person name="Molpeceres G."/>
            <person name="Ruiz-Duenas F.J."/>
            <person name="Serrano A."/>
            <person name="Henrissat B."/>
            <person name="Drula E."/>
            <person name="Hughes K.W."/>
            <person name="Mata J.L."/>
            <person name="Ishikawa N.K."/>
            <person name="Vargas-Isla R."/>
            <person name="Ushijima S."/>
            <person name="Smith C.A."/>
            <person name="Ahrendt S."/>
            <person name="Andreopoulos W."/>
            <person name="He G."/>
            <person name="Labutti K."/>
            <person name="Lipzen A."/>
            <person name="Ng V."/>
            <person name="Sandor L."/>
            <person name="Barry K."/>
            <person name="Martinez A.T."/>
            <person name="Xiao Y."/>
            <person name="Gibbons J.G."/>
            <person name="Terashima K."/>
            <person name="Hibbett D.S."/>
            <person name="Grigoriev I.V."/>
        </authorList>
    </citation>
    <scope>NUCLEOTIDE SEQUENCE</scope>
    <source>
        <strain evidence="19">TFB9207</strain>
    </source>
</reference>
<feature type="region of interest" description="Disordered" evidence="16">
    <location>
        <begin position="434"/>
        <end position="465"/>
    </location>
</feature>
<keyword evidence="3" id="KW-1003">Cell membrane</keyword>
<evidence type="ECO:0000256" key="5">
    <source>
        <dbReference type="ARBA" id="ARBA00022723"/>
    </source>
</evidence>
<feature type="chain" id="PRO_5041230334" description="chitin deacetylase" evidence="17">
    <location>
        <begin position="18"/>
        <end position="489"/>
    </location>
</feature>
<evidence type="ECO:0000256" key="11">
    <source>
        <dbReference type="ARBA" id="ARBA00023288"/>
    </source>
</evidence>
<evidence type="ECO:0000313" key="20">
    <source>
        <dbReference type="Proteomes" id="UP001163846"/>
    </source>
</evidence>
<keyword evidence="17" id="KW-0732">Signal</keyword>
<evidence type="ECO:0000256" key="9">
    <source>
        <dbReference type="ARBA" id="ARBA00023277"/>
    </source>
</evidence>
<comment type="caution">
    <text evidence="19">The sequence shown here is derived from an EMBL/GenBank/DDBJ whole genome shotgun (WGS) entry which is preliminary data.</text>
</comment>
<dbReference type="Proteomes" id="UP001163846">
    <property type="component" value="Unassembled WGS sequence"/>
</dbReference>
<evidence type="ECO:0000256" key="14">
    <source>
        <dbReference type="ARBA" id="ARBA00024056"/>
    </source>
</evidence>
<keyword evidence="8" id="KW-0472">Membrane</keyword>
<keyword evidence="10" id="KW-0170">Cobalt</keyword>
<dbReference type="Pfam" id="PF01522">
    <property type="entry name" value="Polysacc_deac_1"/>
    <property type="match status" value="1"/>
</dbReference>
<evidence type="ECO:0000256" key="7">
    <source>
        <dbReference type="ARBA" id="ARBA00023024"/>
    </source>
</evidence>
<keyword evidence="11" id="KW-0449">Lipoprotein</keyword>
<dbReference type="AlphaFoldDB" id="A0AA38P858"/>
<dbReference type="EC" id="3.5.1.41" evidence="14"/>
<dbReference type="GO" id="GO:0006032">
    <property type="term" value="P:chitin catabolic process"/>
    <property type="evidence" value="ECO:0007669"/>
    <property type="project" value="UniProtKB-KW"/>
</dbReference>
<evidence type="ECO:0000259" key="18">
    <source>
        <dbReference type="PROSITE" id="PS51677"/>
    </source>
</evidence>
<dbReference type="GO" id="GO:0005886">
    <property type="term" value="C:plasma membrane"/>
    <property type="evidence" value="ECO:0007669"/>
    <property type="project" value="UniProtKB-SubCell"/>
</dbReference>
<organism evidence="19 20">
    <name type="scientific">Lentinula raphanica</name>
    <dbReference type="NCBI Taxonomy" id="153919"/>
    <lineage>
        <taxon>Eukaryota</taxon>
        <taxon>Fungi</taxon>
        <taxon>Dikarya</taxon>
        <taxon>Basidiomycota</taxon>
        <taxon>Agaricomycotina</taxon>
        <taxon>Agaricomycetes</taxon>
        <taxon>Agaricomycetidae</taxon>
        <taxon>Agaricales</taxon>
        <taxon>Marasmiineae</taxon>
        <taxon>Omphalotaceae</taxon>
        <taxon>Lentinula</taxon>
    </lineage>
</organism>
<sequence length="489" mass="51190">MKLQTLSVLLAVAAANASKINHLHLKRQTTSSTATSATVAASSISSSTGSSAVSASATGTSTGTSTGTATGSTTSAAVPASATWGTSFPPLSQISSGMPSEVTQAVTTTYSPGATPTYFSGASPLPSAFVFVAADWPAQDKIPDTSSSEVQEWLKELDGWDIPDLSPTVDGTCVSDPANAANASARGWWTCGGWTRDTDITVCPGKPMTWGTSFDDGPAFYTTKLLHFLSEKAIKATFFDVGSRCIENPNVLRDEYMSGHEIAVHTWSHPHLTTLTNAQIVAELGWTRKAIKTIIGATPTTMRPPYGDIDDRVRAISLAMGMIPIIWTRTPSGVSFDTFDWEIPGGVVTSEASFSQFEGILGNASTLDDGFIVLEHDLYEQTVDMAIGYTLPAAMSHNPPFTLEPIGQCNGIPYTNMYVESNLNASFPVLNGTSDGGIDTDGDGSGDAKSKNGTSSAASSSNGASPQHITYTLYATLSLATLAAFVAIL</sequence>
<keyword evidence="20" id="KW-1185">Reference proteome</keyword>
<evidence type="ECO:0000256" key="2">
    <source>
        <dbReference type="ARBA" id="ARBA00004609"/>
    </source>
</evidence>
<dbReference type="SUPFAM" id="SSF88713">
    <property type="entry name" value="Glycoside hydrolase/deacetylase"/>
    <property type="match status" value="1"/>
</dbReference>
<dbReference type="GO" id="GO:0009272">
    <property type="term" value="P:fungal-type cell wall biogenesis"/>
    <property type="evidence" value="ECO:0007669"/>
    <property type="project" value="UniProtKB-ARBA"/>
</dbReference>
<dbReference type="InterPro" id="IPR011330">
    <property type="entry name" value="Glyco_hydro/deAcase_b/a-brl"/>
</dbReference>
<feature type="domain" description="NodB homology" evidence="18">
    <location>
        <begin position="208"/>
        <end position="402"/>
    </location>
</feature>
<evidence type="ECO:0000256" key="17">
    <source>
        <dbReference type="SAM" id="SignalP"/>
    </source>
</evidence>